<proteinExistence type="predicted"/>
<protein>
    <submittedName>
        <fullName evidence="4">Uncharacterized protein</fullName>
    </submittedName>
</protein>
<keyword evidence="3" id="KW-0812">Transmembrane</keyword>
<accession>A0A512MFN5</accession>
<dbReference type="OrthoDB" id="136988at2"/>
<dbReference type="Gene3D" id="1.25.40.10">
    <property type="entry name" value="Tetratricopeptide repeat domain"/>
    <property type="match status" value="2"/>
</dbReference>
<keyword evidence="1" id="KW-0677">Repeat</keyword>
<evidence type="ECO:0000256" key="1">
    <source>
        <dbReference type="ARBA" id="ARBA00022737"/>
    </source>
</evidence>
<evidence type="ECO:0000256" key="3">
    <source>
        <dbReference type="SAM" id="Phobius"/>
    </source>
</evidence>
<dbReference type="RefSeq" id="WP_146853793.1">
    <property type="nucleotide sequence ID" value="NZ_BKAG01000043.1"/>
</dbReference>
<dbReference type="PANTHER" id="PTHR45641:SF19">
    <property type="entry name" value="NEPHROCYSTIN-3"/>
    <property type="match status" value="1"/>
</dbReference>
<evidence type="ECO:0000313" key="5">
    <source>
        <dbReference type="Proteomes" id="UP000321577"/>
    </source>
</evidence>
<sequence length="794" mass="86442">MSSARRIYVSAVHEEFPEVLEVLRLSLEELGCLMVILEASPPYWRTLDKRIRDRVPTCEAVLHLVGQRCGRCPDIPTVPKDKTRSSVAQMEHEISAELAASTVKLPLGVHVIVSGDGHTAPSGLRPEDEAQVQMQTQHRESLLAAGTTHDMPQDGTAWKQLLCRLLGLVDPSTAGAAMAQLPPPSITIRPARQEAKPASGMSPIAIGVIVVGVLVVGLGLLDMLKSKKTAGTAAATEVAAPFDAAIAHQVLQTYVSIYCDWMRDTVDMPVMYLDHWTRLTLPERAKLPESQVKSLLEQSITQDIGPAFTVEDRLAALLAAGKYQTAMDFALVHQAALSAEGCEIAALAAASRFDQTVSTSHEERAIRFYRSAVEKTDPQKEPASWARRQSALATLLDVQGLKSEALTLSAAAVAALEKVPDQAPLELAYARLLTAQNLRGEKAVELGKKAIAIFEQEPYKEAPLKLMAWSMMATVHLNETAGSPGYTSEAVVLLRNAVNESEKKLGPTHPLTGYHLYRLGSTFASRALPASAQAEGGDSLAKSMSDAVMKTQLTEAETYLQRALTLHEAGYGSKHLSTAYALSAMGQLFSKQGRFAEAEPLHRRALTIAVEHLGSRHPKLAYFKTGLAGCLQKTGNIAETEKLMRESLEELETFGIASKQELCGVYLQTASILSGLKKYSEAARLLEKALANAPENDLPLRSGISINLFNTHMLDQRLGDARLVTERALPVLLRTKMHLEDPNRALISMLRAHAVWKTQLGEPASALKARYQVMFKDAGVDNDTFENIWIKVAQ</sequence>
<feature type="transmembrane region" description="Helical" evidence="3">
    <location>
        <begin position="200"/>
        <end position="221"/>
    </location>
</feature>
<dbReference type="InterPro" id="IPR019734">
    <property type="entry name" value="TPR_rpt"/>
</dbReference>
<keyword evidence="3" id="KW-0472">Membrane</keyword>
<dbReference type="Pfam" id="PF13424">
    <property type="entry name" value="TPR_12"/>
    <property type="match status" value="1"/>
</dbReference>
<organism evidence="4 5">
    <name type="scientific">Brevifollis gellanilyticus</name>
    <dbReference type="NCBI Taxonomy" id="748831"/>
    <lineage>
        <taxon>Bacteria</taxon>
        <taxon>Pseudomonadati</taxon>
        <taxon>Verrucomicrobiota</taxon>
        <taxon>Verrucomicrobiia</taxon>
        <taxon>Verrucomicrobiales</taxon>
        <taxon>Verrucomicrobiaceae</taxon>
    </lineage>
</organism>
<reference evidence="4 5" key="1">
    <citation type="submission" date="2019-07" db="EMBL/GenBank/DDBJ databases">
        <title>Whole genome shotgun sequence of Brevifollis gellanilyticus NBRC 108608.</title>
        <authorList>
            <person name="Hosoyama A."/>
            <person name="Uohara A."/>
            <person name="Ohji S."/>
            <person name="Ichikawa N."/>
        </authorList>
    </citation>
    <scope>NUCLEOTIDE SEQUENCE [LARGE SCALE GENOMIC DNA]</scope>
    <source>
        <strain evidence="4 5">NBRC 108608</strain>
    </source>
</reference>
<evidence type="ECO:0000256" key="2">
    <source>
        <dbReference type="ARBA" id="ARBA00022803"/>
    </source>
</evidence>
<dbReference type="SMART" id="SM00028">
    <property type="entry name" value="TPR"/>
    <property type="match status" value="2"/>
</dbReference>
<gene>
    <name evidence="4" type="ORF">BGE01nite_44520</name>
</gene>
<keyword evidence="3" id="KW-1133">Transmembrane helix</keyword>
<evidence type="ECO:0000313" key="4">
    <source>
        <dbReference type="EMBL" id="GEP45161.1"/>
    </source>
</evidence>
<dbReference type="PANTHER" id="PTHR45641">
    <property type="entry name" value="TETRATRICOPEPTIDE REPEAT PROTEIN (AFU_ORTHOLOGUE AFUA_6G03870)"/>
    <property type="match status" value="1"/>
</dbReference>
<dbReference type="AlphaFoldDB" id="A0A512MFN5"/>
<keyword evidence="2" id="KW-0802">TPR repeat</keyword>
<dbReference type="SUPFAM" id="SSF48452">
    <property type="entry name" value="TPR-like"/>
    <property type="match status" value="1"/>
</dbReference>
<name>A0A512MFN5_9BACT</name>
<dbReference type="Proteomes" id="UP000321577">
    <property type="component" value="Unassembled WGS sequence"/>
</dbReference>
<dbReference type="InterPro" id="IPR011990">
    <property type="entry name" value="TPR-like_helical_dom_sf"/>
</dbReference>
<dbReference type="EMBL" id="BKAG01000043">
    <property type="protein sequence ID" value="GEP45161.1"/>
    <property type="molecule type" value="Genomic_DNA"/>
</dbReference>
<comment type="caution">
    <text evidence="4">The sequence shown here is derived from an EMBL/GenBank/DDBJ whole genome shotgun (WGS) entry which is preliminary data.</text>
</comment>
<keyword evidence="5" id="KW-1185">Reference proteome</keyword>